<dbReference type="AlphaFoldDB" id="A0A2S9YAQ2"/>
<keyword evidence="2" id="KW-1185">Reference proteome</keyword>
<accession>A0A2S9YAQ2</accession>
<name>A0A2S9YAQ2_9BACT</name>
<sequence>MGSAPIGVAELNLGQSQGEAFMIGDTGPITEEPGTWTLSLADDTAPAKLKEGTRLDRTKVAGMLVIVRYTLSA</sequence>
<gene>
    <name evidence="1" type="ORF">ENSA5_26420</name>
</gene>
<reference evidence="1 2" key="1">
    <citation type="submission" date="2018-03" db="EMBL/GenBank/DDBJ databases">
        <title>Draft Genome Sequences of the Obligatory Marine Myxobacteria Enhygromyxa salina SWB005.</title>
        <authorList>
            <person name="Poehlein A."/>
            <person name="Moghaddam J.A."/>
            <person name="Harms H."/>
            <person name="Alanjari M."/>
            <person name="Koenig G.M."/>
            <person name="Daniel R."/>
            <person name="Schaeberle T.F."/>
        </authorList>
    </citation>
    <scope>NUCLEOTIDE SEQUENCE [LARGE SCALE GENOMIC DNA]</scope>
    <source>
        <strain evidence="1 2">SWB005</strain>
    </source>
</reference>
<dbReference type="Proteomes" id="UP000237968">
    <property type="component" value="Unassembled WGS sequence"/>
</dbReference>
<comment type="caution">
    <text evidence="1">The sequence shown here is derived from an EMBL/GenBank/DDBJ whole genome shotgun (WGS) entry which is preliminary data.</text>
</comment>
<evidence type="ECO:0000313" key="1">
    <source>
        <dbReference type="EMBL" id="PRQ02183.1"/>
    </source>
</evidence>
<evidence type="ECO:0000313" key="2">
    <source>
        <dbReference type="Proteomes" id="UP000237968"/>
    </source>
</evidence>
<dbReference type="EMBL" id="PVNK01000127">
    <property type="protein sequence ID" value="PRQ02183.1"/>
    <property type="molecule type" value="Genomic_DNA"/>
</dbReference>
<proteinExistence type="predicted"/>
<organism evidence="1 2">
    <name type="scientific">Enhygromyxa salina</name>
    <dbReference type="NCBI Taxonomy" id="215803"/>
    <lineage>
        <taxon>Bacteria</taxon>
        <taxon>Pseudomonadati</taxon>
        <taxon>Myxococcota</taxon>
        <taxon>Polyangia</taxon>
        <taxon>Nannocystales</taxon>
        <taxon>Nannocystaceae</taxon>
        <taxon>Enhygromyxa</taxon>
    </lineage>
</organism>
<protein>
    <submittedName>
        <fullName evidence="1">Uncharacterized protein</fullName>
    </submittedName>
</protein>